<gene>
    <name evidence="7" type="ORF">DUNSADRAFT_1896</name>
</gene>
<name>A0ABQ7GWG0_DUNSA</name>
<dbReference type="Pfam" id="PF05890">
    <property type="entry name" value="Ebp2"/>
    <property type="match status" value="1"/>
</dbReference>
<feature type="compositionally biased region" description="Acidic residues" evidence="6">
    <location>
        <begin position="18"/>
        <end position="34"/>
    </location>
</feature>
<organism evidence="7 8">
    <name type="scientific">Dunaliella salina</name>
    <name type="common">Green alga</name>
    <name type="synonym">Protococcus salinus</name>
    <dbReference type="NCBI Taxonomy" id="3046"/>
    <lineage>
        <taxon>Eukaryota</taxon>
        <taxon>Viridiplantae</taxon>
        <taxon>Chlorophyta</taxon>
        <taxon>core chlorophytes</taxon>
        <taxon>Chlorophyceae</taxon>
        <taxon>CS clade</taxon>
        <taxon>Chlamydomonadales</taxon>
        <taxon>Dunaliellaceae</taxon>
        <taxon>Dunaliella</taxon>
    </lineage>
</organism>
<protein>
    <submittedName>
        <fullName evidence="7">Eukaryotic rRNA processing</fullName>
    </submittedName>
</protein>
<keyword evidence="5" id="KW-0539">Nucleus</keyword>
<comment type="subcellular location">
    <subcellularLocation>
        <location evidence="1">Nucleus</location>
        <location evidence="1">Nucleolus</location>
    </subcellularLocation>
</comment>
<feature type="compositionally biased region" description="Basic residues" evidence="6">
    <location>
        <begin position="307"/>
        <end position="323"/>
    </location>
</feature>
<keyword evidence="8" id="KW-1185">Reference proteome</keyword>
<accession>A0ABQ7GWG0</accession>
<evidence type="ECO:0000256" key="2">
    <source>
        <dbReference type="ARBA" id="ARBA00007336"/>
    </source>
</evidence>
<dbReference type="InterPro" id="IPR008610">
    <property type="entry name" value="Ebp2"/>
</dbReference>
<evidence type="ECO:0000256" key="4">
    <source>
        <dbReference type="ARBA" id="ARBA00023054"/>
    </source>
</evidence>
<evidence type="ECO:0000313" key="7">
    <source>
        <dbReference type="EMBL" id="KAF5838951.1"/>
    </source>
</evidence>
<feature type="compositionally biased region" description="Polar residues" evidence="6">
    <location>
        <begin position="268"/>
        <end position="283"/>
    </location>
</feature>
<comment type="caution">
    <text evidence="7">The sequence shown here is derived from an EMBL/GenBank/DDBJ whole genome shotgun (WGS) entry which is preliminary data.</text>
</comment>
<evidence type="ECO:0000256" key="3">
    <source>
        <dbReference type="ARBA" id="ARBA00022517"/>
    </source>
</evidence>
<sequence length="323" mass="36275">MGNKARKAADKAAMQQSSEEESEEVMGSDDEGVSEELGLQTLTASGKGGNRRPLREAIYDMDAMHEKLEDIGWADNVPWEETLALTHEDPYEVENVDDDMARELAFYNQALAAAQEAIRRFDASQTPWLRPPDYYAEMVKSDQHMAKVKEQLMFEQRSIEQAEERRKQREQKQYSKQVQAEKQKERNAAKKKQIESVTNMRKQREKSGFAGELDYDKEMSALERKGRQPKQQGKAKDRMQPGKSKALTNKPRAAKDAKYGFGGKKSLSKQNTADSAANMSSFRSQKRDGKGGGKGPKKGKPGGVKKPAMKRPGKAARAKKGKK</sequence>
<feature type="compositionally biased region" description="Basic and acidic residues" evidence="6">
    <location>
        <begin position="214"/>
        <end position="226"/>
    </location>
</feature>
<evidence type="ECO:0000313" key="8">
    <source>
        <dbReference type="Proteomes" id="UP000815325"/>
    </source>
</evidence>
<keyword evidence="4" id="KW-0175">Coiled coil</keyword>
<feature type="region of interest" description="Disordered" evidence="6">
    <location>
        <begin position="160"/>
        <end position="323"/>
    </location>
</feature>
<reference evidence="7" key="1">
    <citation type="submission" date="2017-08" db="EMBL/GenBank/DDBJ databases">
        <authorList>
            <person name="Polle J.E."/>
            <person name="Barry K."/>
            <person name="Cushman J."/>
            <person name="Schmutz J."/>
            <person name="Tran D."/>
            <person name="Hathwaick L.T."/>
            <person name="Yim W.C."/>
            <person name="Jenkins J."/>
            <person name="Mckie-Krisberg Z.M."/>
            <person name="Prochnik S."/>
            <person name="Lindquist E."/>
            <person name="Dockter R.B."/>
            <person name="Adam C."/>
            <person name="Molina H."/>
            <person name="Bunkerborg J."/>
            <person name="Jin E."/>
            <person name="Buchheim M."/>
            <person name="Magnuson J."/>
        </authorList>
    </citation>
    <scope>NUCLEOTIDE SEQUENCE</scope>
    <source>
        <strain evidence="7">CCAP 19/18</strain>
    </source>
</reference>
<feature type="region of interest" description="Disordered" evidence="6">
    <location>
        <begin position="1"/>
        <end position="52"/>
    </location>
</feature>
<feature type="compositionally biased region" description="Basic and acidic residues" evidence="6">
    <location>
        <begin position="160"/>
        <end position="194"/>
    </location>
</feature>
<comment type="similarity">
    <text evidence="2">Belongs to the EBP2 family.</text>
</comment>
<evidence type="ECO:0000256" key="6">
    <source>
        <dbReference type="SAM" id="MobiDB-lite"/>
    </source>
</evidence>
<evidence type="ECO:0000256" key="1">
    <source>
        <dbReference type="ARBA" id="ARBA00004604"/>
    </source>
</evidence>
<keyword evidence="3" id="KW-0690">Ribosome biogenesis</keyword>
<evidence type="ECO:0000256" key="5">
    <source>
        <dbReference type="ARBA" id="ARBA00023242"/>
    </source>
</evidence>
<dbReference type="Proteomes" id="UP000815325">
    <property type="component" value="Unassembled WGS sequence"/>
</dbReference>
<dbReference type="EMBL" id="MU069560">
    <property type="protein sequence ID" value="KAF5838951.1"/>
    <property type="molecule type" value="Genomic_DNA"/>
</dbReference>
<proteinExistence type="inferred from homology"/>
<dbReference type="PANTHER" id="PTHR13028:SF0">
    <property type="entry name" value="RRNA-PROCESSING PROTEIN EBP2-RELATED"/>
    <property type="match status" value="1"/>
</dbReference>
<dbReference type="PANTHER" id="PTHR13028">
    <property type="entry name" value="RRNA PROCESSING PROTEIN EBNA1-BINDING PROTEIN-RELATED"/>
    <property type="match status" value="1"/>
</dbReference>